<gene>
    <name evidence="1" type="ORF">SAMN05421734_10551</name>
</gene>
<proteinExistence type="predicted"/>
<dbReference type="STRING" id="1612202.SAMN05421734_10551"/>
<dbReference type="EMBL" id="FMYI01000005">
    <property type="protein sequence ID" value="SDC18406.1"/>
    <property type="molecule type" value="Genomic_DNA"/>
</dbReference>
<accession>A0A1G6JKC8</accession>
<dbReference type="AlphaFoldDB" id="A0A1G6JKC8"/>
<evidence type="ECO:0000313" key="1">
    <source>
        <dbReference type="EMBL" id="SDC18406.1"/>
    </source>
</evidence>
<protein>
    <submittedName>
        <fullName evidence="1">Uncharacterized protein</fullName>
    </submittedName>
</protein>
<keyword evidence="2" id="KW-1185">Reference proteome</keyword>
<dbReference type="OrthoDB" id="2678957at2"/>
<reference evidence="2" key="1">
    <citation type="submission" date="2016-09" db="EMBL/GenBank/DDBJ databases">
        <authorList>
            <person name="Varghese N."/>
            <person name="Submissions S."/>
        </authorList>
    </citation>
    <scope>NUCLEOTIDE SEQUENCE [LARGE SCALE GENOMIC DNA]</scope>
    <source>
        <strain evidence="2">S5</strain>
    </source>
</reference>
<sequence length="95" mass="11196">MNEKDQYIIEQYKQQENVMILLFAQWCVNYDLNPTEIYQKAYPNQPISTRLLEALDQTVPKKEADDIDRELLLDVLQAYGNDDLAFEVAQIKIEK</sequence>
<organism evidence="1 2">
    <name type="scientific">Pelagirhabdus alkalitolerans</name>
    <dbReference type="NCBI Taxonomy" id="1612202"/>
    <lineage>
        <taxon>Bacteria</taxon>
        <taxon>Bacillati</taxon>
        <taxon>Bacillota</taxon>
        <taxon>Bacilli</taxon>
        <taxon>Bacillales</taxon>
        <taxon>Bacillaceae</taxon>
        <taxon>Pelagirhabdus</taxon>
    </lineage>
</organism>
<dbReference type="RefSeq" id="WP_090795388.1">
    <property type="nucleotide sequence ID" value="NZ_FMYI01000005.1"/>
</dbReference>
<name>A0A1G6JKC8_9BACI</name>
<dbReference type="Proteomes" id="UP000242949">
    <property type="component" value="Unassembled WGS sequence"/>
</dbReference>
<evidence type="ECO:0000313" key="2">
    <source>
        <dbReference type="Proteomes" id="UP000242949"/>
    </source>
</evidence>